<evidence type="ECO:0008006" key="4">
    <source>
        <dbReference type="Google" id="ProtNLM"/>
    </source>
</evidence>
<dbReference type="RefSeq" id="XP_067484271.1">
    <property type="nucleotide sequence ID" value="XM_067626465.1"/>
</dbReference>
<dbReference type="PANTHER" id="PTHR38792">
    <property type="entry name" value="BNR/ASP-BOX REPEAT DOMAIN PROTEIN (AFU_ORTHOLOGUE AFUA_7G06430)-RELATED"/>
    <property type="match status" value="1"/>
</dbReference>
<proteinExistence type="predicted"/>
<dbReference type="GeneID" id="93578953"/>
<dbReference type="STRING" id="767769.A0A1L9UZ85"/>
<dbReference type="InterPro" id="IPR036278">
    <property type="entry name" value="Sialidase_sf"/>
</dbReference>
<keyword evidence="3" id="KW-1185">Reference proteome</keyword>
<dbReference type="EMBL" id="KV878679">
    <property type="protein sequence ID" value="OJJ77024.1"/>
    <property type="molecule type" value="Genomic_DNA"/>
</dbReference>
<evidence type="ECO:0000313" key="3">
    <source>
        <dbReference type="Proteomes" id="UP000184499"/>
    </source>
</evidence>
<feature type="region of interest" description="Disordered" evidence="1">
    <location>
        <begin position="13"/>
        <end position="43"/>
    </location>
</feature>
<gene>
    <name evidence="2" type="ORF">ASPBRDRAFT_50009</name>
</gene>
<dbReference type="AlphaFoldDB" id="A0A1L9UZ85"/>
<dbReference type="Proteomes" id="UP000184499">
    <property type="component" value="Unassembled WGS sequence"/>
</dbReference>
<accession>A0A1L9UZ85</accession>
<dbReference type="Gene3D" id="2.120.10.10">
    <property type="match status" value="1"/>
</dbReference>
<dbReference type="OMA" id="QEFAHNN"/>
<name>A0A1L9UZ85_ASPBC</name>
<dbReference type="OrthoDB" id="2739686at2759"/>
<evidence type="ECO:0000313" key="2">
    <source>
        <dbReference type="EMBL" id="OJJ77024.1"/>
    </source>
</evidence>
<organism evidence="2 3">
    <name type="scientific">Aspergillus brasiliensis (strain CBS 101740 / IMI 381727 / IBT 21946)</name>
    <dbReference type="NCBI Taxonomy" id="767769"/>
    <lineage>
        <taxon>Eukaryota</taxon>
        <taxon>Fungi</taxon>
        <taxon>Dikarya</taxon>
        <taxon>Ascomycota</taxon>
        <taxon>Pezizomycotina</taxon>
        <taxon>Eurotiomycetes</taxon>
        <taxon>Eurotiomycetidae</taxon>
        <taxon>Eurotiales</taxon>
        <taxon>Aspergillaceae</taxon>
        <taxon>Aspergillus</taxon>
        <taxon>Aspergillus subgen. Circumdati</taxon>
    </lineage>
</organism>
<dbReference type="SUPFAM" id="SSF50939">
    <property type="entry name" value="Sialidases"/>
    <property type="match status" value="1"/>
</dbReference>
<protein>
    <recommendedName>
        <fullName evidence="4">Sialidase domain-containing protein</fullName>
    </recommendedName>
</protein>
<dbReference type="PANTHER" id="PTHR38792:SF3">
    <property type="entry name" value="BNR_ASP-BOX REPEAT DOMAIN PROTEIN (AFU_ORTHOLOGUE AFUA_7G06430)-RELATED"/>
    <property type="match status" value="1"/>
</dbReference>
<dbReference type="CDD" id="cd15482">
    <property type="entry name" value="Sialidase_non-viral"/>
    <property type="match status" value="1"/>
</dbReference>
<reference evidence="3" key="1">
    <citation type="journal article" date="2017" name="Genome Biol.">
        <title>Comparative genomics reveals high biological diversity and specific adaptations in the industrially and medically important fungal genus Aspergillus.</title>
        <authorList>
            <person name="de Vries R.P."/>
            <person name="Riley R."/>
            <person name="Wiebenga A."/>
            <person name="Aguilar-Osorio G."/>
            <person name="Amillis S."/>
            <person name="Uchima C.A."/>
            <person name="Anderluh G."/>
            <person name="Asadollahi M."/>
            <person name="Askin M."/>
            <person name="Barry K."/>
            <person name="Battaglia E."/>
            <person name="Bayram O."/>
            <person name="Benocci T."/>
            <person name="Braus-Stromeyer S.A."/>
            <person name="Caldana C."/>
            <person name="Canovas D."/>
            <person name="Cerqueira G.C."/>
            <person name="Chen F."/>
            <person name="Chen W."/>
            <person name="Choi C."/>
            <person name="Clum A."/>
            <person name="Dos Santos R.A."/>
            <person name="Damasio A.R."/>
            <person name="Diallinas G."/>
            <person name="Emri T."/>
            <person name="Fekete E."/>
            <person name="Flipphi M."/>
            <person name="Freyberg S."/>
            <person name="Gallo A."/>
            <person name="Gournas C."/>
            <person name="Habgood R."/>
            <person name="Hainaut M."/>
            <person name="Harispe M.L."/>
            <person name="Henrissat B."/>
            <person name="Hilden K.S."/>
            <person name="Hope R."/>
            <person name="Hossain A."/>
            <person name="Karabika E."/>
            <person name="Karaffa L."/>
            <person name="Karanyi Z."/>
            <person name="Krasevec N."/>
            <person name="Kuo A."/>
            <person name="Kusch H."/>
            <person name="LaButti K."/>
            <person name="Lagendijk E.L."/>
            <person name="Lapidus A."/>
            <person name="Levasseur A."/>
            <person name="Lindquist E."/>
            <person name="Lipzen A."/>
            <person name="Logrieco A.F."/>
            <person name="MacCabe A."/>
            <person name="Maekelae M.R."/>
            <person name="Malavazi I."/>
            <person name="Melin P."/>
            <person name="Meyer V."/>
            <person name="Mielnichuk N."/>
            <person name="Miskei M."/>
            <person name="Molnar A.P."/>
            <person name="Mule G."/>
            <person name="Ngan C.Y."/>
            <person name="Orejas M."/>
            <person name="Orosz E."/>
            <person name="Ouedraogo J.P."/>
            <person name="Overkamp K.M."/>
            <person name="Park H.-S."/>
            <person name="Perrone G."/>
            <person name="Piumi F."/>
            <person name="Punt P.J."/>
            <person name="Ram A.F."/>
            <person name="Ramon A."/>
            <person name="Rauscher S."/>
            <person name="Record E."/>
            <person name="Riano-Pachon D.M."/>
            <person name="Robert V."/>
            <person name="Roehrig J."/>
            <person name="Ruller R."/>
            <person name="Salamov A."/>
            <person name="Salih N.S."/>
            <person name="Samson R.A."/>
            <person name="Sandor E."/>
            <person name="Sanguinetti M."/>
            <person name="Schuetze T."/>
            <person name="Sepcic K."/>
            <person name="Shelest E."/>
            <person name="Sherlock G."/>
            <person name="Sophianopoulou V."/>
            <person name="Squina F.M."/>
            <person name="Sun H."/>
            <person name="Susca A."/>
            <person name="Todd R.B."/>
            <person name="Tsang A."/>
            <person name="Unkles S.E."/>
            <person name="van de Wiele N."/>
            <person name="van Rossen-Uffink D."/>
            <person name="Oliveira J.V."/>
            <person name="Vesth T.C."/>
            <person name="Visser J."/>
            <person name="Yu J.-H."/>
            <person name="Zhou M."/>
            <person name="Andersen M.R."/>
            <person name="Archer D.B."/>
            <person name="Baker S.E."/>
            <person name="Benoit I."/>
            <person name="Brakhage A.A."/>
            <person name="Braus G.H."/>
            <person name="Fischer R."/>
            <person name="Frisvad J.C."/>
            <person name="Goldman G.H."/>
            <person name="Houbraken J."/>
            <person name="Oakley B."/>
            <person name="Pocsi I."/>
            <person name="Scazzocchio C."/>
            <person name="Seiboth B."/>
            <person name="vanKuyk P.A."/>
            <person name="Wortman J."/>
            <person name="Dyer P.S."/>
            <person name="Grigoriev I.V."/>
        </authorList>
    </citation>
    <scope>NUCLEOTIDE SEQUENCE [LARGE SCALE GENOMIC DNA]</scope>
    <source>
        <strain evidence="3">CBS 101740 / IMI 381727 / IBT 21946</strain>
    </source>
</reference>
<sequence length="378" mass="41555">MPGHFGQKILNTFGIDHHGHGQGQGQGQPYQQPPPPGDNRLAGNRIIHNDERLLSPHPAGTYPRLARLHDGRILASFTRFVGGGERVLMVSISHDNGQTFTDHGEISRGTGDIDNVYLLEIGPGTVLAAFRNHDIGPGGPTHFRITVCRSTDSGRSWSFASQAAEKPAPLGIWEPFMRLGRRPGEIQLTYSQEFAHNNQCTMLVRSYDGGSSWSAPQCLHGAEDQRRDGMNGIARTWDPVRNCEALVMVFETTTYGTFDVEALVSYDDGETWGGRQQVYVPPQGHNAGAPQIASLGDGSLAVIFMCDEDFREVEWTKNACVKVVFGSMPHDGRVMWTNPTTVCGDSSHWPGIFTLDDRRLLALYECGGPKAKTIALEW</sequence>
<dbReference type="VEuPathDB" id="FungiDB:ASPBRDRAFT_50009"/>
<evidence type="ECO:0000256" key="1">
    <source>
        <dbReference type="SAM" id="MobiDB-lite"/>
    </source>
</evidence>